<keyword evidence="3" id="KW-1185">Reference proteome</keyword>
<evidence type="ECO:0000259" key="1">
    <source>
        <dbReference type="Pfam" id="PF02954"/>
    </source>
</evidence>
<dbReference type="STRING" id="39060.SAMN05660706_1395"/>
<sequence length="82" mass="9233">MVVLSNGQSLNKDLVCKIIENADEGILLSASKDCITVQIGTLEEMEKEIIKKMDKRLGFKKNKLAKKLGVSRTTLWKKLNEL</sequence>
<evidence type="ECO:0000313" key="3">
    <source>
        <dbReference type="Proteomes" id="UP000199584"/>
    </source>
</evidence>
<accession>A0A1I6EES8</accession>
<dbReference type="InterPro" id="IPR009057">
    <property type="entry name" value="Homeodomain-like_sf"/>
</dbReference>
<name>A0A1I6EES8_9FIRM</name>
<reference evidence="3" key="1">
    <citation type="submission" date="2016-10" db="EMBL/GenBank/DDBJ databases">
        <authorList>
            <person name="Varghese N."/>
            <person name="Submissions S."/>
        </authorList>
    </citation>
    <scope>NUCLEOTIDE SEQUENCE [LARGE SCALE GENOMIC DNA]</scope>
    <source>
        <strain evidence="3">DSM 3669</strain>
    </source>
</reference>
<gene>
    <name evidence="2" type="ORF">SAMN05660706_1395</name>
</gene>
<dbReference type="EMBL" id="FOYM01000039">
    <property type="protein sequence ID" value="SFR16266.1"/>
    <property type="molecule type" value="Genomic_DNA"/>
</dbReference>
<proteinExistence type="predicted"/>
<dbReference type="InterPro" id="IPR002197">
    <property type="entry name" value="HTH_Fis"/>
</dbReference>
<dbReference type="AlphaFoldDB" id="A0A1I6EES8"/>
<protein>
    <submittedName>
        <fullName evidence="2">Regulatory protein, Fis family</fullName>
    </submittedName>
</protein>
<organism evidence="2 3">
    <name type="scientific">Desulfoscipio geothermicus DSM 3669</name>
    <dbReference type="NCBI Taxonomy" id="1121426"/>
    <lineage>
        <taxon>Bacteria</taxon>
        <taxon>Bacillati</taxon>
        <taxon>Bacillota</taxon>
        <taxon>Clostridia</taxon>
        <taxon>Eubacteriales</taxon>
        <taxon>Desulfallaceae</taxon>
        <taxon>Desulfoscipio</taxon>
    </lineage>
</organism>
<dbReference type="Pfam" id="PF02954">
    <property type="entry name" value="HTH_8"/>
    <property type="match status" value="1"/>
</dbReference>
<dbReference type="GO" id="GO:0043565">
    <property type="term" value="F:sequence-specific DNA binding"/>
    <property type="evidence" value="ECO:0007669"/>
    <property type="project" value="InterPro"/>
</dbReference>
<evidence type="ECO:0000313" key="2">
    <source>
        <dbReference type="EMBL" id="SFR16266.1"/>
    </source>
</evidence>
<dbReference type="Proteomes" id="UP000199584">
    <property type="component" value="Unassembled WGS sequence"/>
</dbReference>
<feature type="domain" description="DNA binding HTH" evidence="1">
    <location>
        <begin position="41"/>
        <end position="81"/>
    </location>
</feature>
<dbReference type="Gene3D" id="1.10.10.60">
    <property type="entry name" value="Homeodomain-like"/>
    <property type="match status" value="1"/>
</dbReference>
<dbReference type="SUPFAM" id="SSF46689">
    <property type="entry name" value="Homeodomain-like"/>
    <property type="match status" value="1"/>
</dbReference>